<proteinExistence type="predicted"/>
<dbReference type="Proteomes" id="UP000256269">
    <property type="component" value="Unassembled WGS sequence"/>
</dbReference>
<comment type="caution">
    <text evidence="1">The sequence shown here is derived from an EMBL/GenBank/DDBJ whole genome shotgun (WGS) entry which is preliminary data.</text>
</comment>
<accession>A0A3E0HZW0</accession>
<gene>
    <name evidence="1" type="ORF">BCF44_103380</name>
</gene>
<dbReference type="InterPro" id="IPR025447">
    <property type="entry name" value="DUF4192"/>
</dbReference>
<dbReference type="Pfam" id="PF13830">
    <property type="entry name" value="DUF4192"/>
    <property type="match status" value="1"/>
</dbReference>
<organism evidence="1 2">
    <name type="scientific">Kutzneria buriramensis</name>
    <dbReference type="NCBI Taxonomy" id="1045776"/>
    <lineage>
        <taxon>Bacteria</taxon>
        <taxon>Bacillati</taxon>
        <taxon>Actinomycetota</taxon>
        <taxon>Actinomycetes</taxon>
        <taxon>Pseudonocardiales</taxon>
        <taxon>Pseudonocardiaceae</taxon>
        <taxon>Kutzneria</taxon>
    </lineage>
</organism>
<protein>
    <submittedName>
        <fullName evidence="1">Uncharacterized protein DUF4192</fullName>
    </submittedName>
</protein>
<evidence type="ECO:0000313" key="2">
    <source>
        <dbReference type="Proteomes" id="UP000256269"/>
    </source>
</evidence>
<evidence type="ECO:0000313" key="1">
    <source>
        <dbReference type="EMBL" id="REH51931.1"/>
    </source>
</evidence>
<dbReference type="EMBL" id="QUNO01000003">
    <property type="protein sequence ID" value="REH51931.1"/>
    <property type="molecule type" value="Genomic_DNA"/>
</dbReference>
<dbReference type="AlphaFoldDB" id="A0A3E0HZW0"/>
<keyword evidence="2" id="KW-1185">Reference proteome</keyword>
<dbReference type="RefSeq" id="WP_116173951.1">
    <property type="nucleotide sequence ID" value="NZ_CP144375.1"/>
</dbReference>
<name>A0A3E0HZW0_9PSEU</name>
<reference evidence="1 2" key="1">
    <citation type="submission" date="2018-08" db="EMBL/GenBank/DDBJ databases">
        <title>Genomic Encyclopedia of Archaeal and Bacterial Type Strains, Phase II (KMG-II): from individual species to whole genera.</title>
        <authorList>
            <person name="Goeker M."/>
        </authorList>
    </citation>
    <scope>NUCLEOTIDE SEQUENCE [LARGE SCALE GENOMIC DNA]</scope>
    <source>
        <strain evidence="1 2">DSM 45791</strain>
    </source>
</reference>
<sequence>MDTAAHPTPHRTVKLNDAGALIAAIPSLMGFHPVDSLVVLAIKSSGLIGLTTRSDLGPPPLHAALVGRLVRPMQQVEAVAAVPVVVCAEAKPEHKDLALRTVAALEGVGLSIVHALWTPSTAGGVPWHCFLHEDCAGEVPEQSATELAAVMTYAGAVTYGSRDDLVRMLEPVDTQRMIRLSGLLDAAIRCDETPASEHLATMSAAVTAGALPTTDEELVRLAMALADYRVRDACLAFVLDRQLSAVAEKLWLELTRCLPPPERAEAAVLLAVSRYVHGDGAMANVALEHAQVALPVHNLAGMLRGALDYGLPRDQIRQVLADAAADARIEIEEETKMPG</sequence>
<dbReference type="OrthoDB" id="3264463at2"/>